<evidence type="ECO:0000313" key="1">
    <source>
        <dbReference type="EMBL" id="NXM70578.1"/>
    </source>
</evidence>
<organism evidence="1 2">
    <name type="scientific">Serilophus lunatus</name>
    <name type="common">silver-breasted broadbill</name>
    <dbReference type="NCBI Taxonomy" id="239386"/>
    <lineage>
        <taxon>Eukaryota</taxon>
        <taxon>Metazoa</taxon>
        <taxon>Chordata</taxon>
        <taxon>Craniata</taxon>
        <taxon>Vertebrata</taxon>
        <taxon>Euteleostomi</taxon>
        <taxon>Archelosauria</taxon>
        <taxon>Archosauria</taxon>
        <taxon>Dinosauria</taxon>
        <taxon>Saurischia</taxon>
        <taxon>Theropoda</taxon>
        <taxon>Coelurosauria</taxon>
        <taxon>Aves</taxon>
        <taxon>Neognathae</taxon>
        <taxon>Neoaves</taxon>
        <taxon>Telluraves</taxon>
        <taxon>Australaves</taxon>
        <taxon>Passeriformes</taxon>
        <taxon>Eurylaimidae</taxon>
        <taxon>Serilophus</taxon>
    </lineage>
</organism>
<feature type="non-terminal residue" evidence="1">
    <location>
        <position position="1"/>
    </location>
</feature>
<sequence>EETKLLQKLYDFLTAKEFQIQMKGVALLLDLCKSSPQLISSNIVQIFGGFVLRIGDSHKKVKQQALEVLALMIDVLRDVVSPVLIRLIEAVTSNLNSKHPGIYAA</sequence>
<dbReference type="EMBL" id="VXBA01002423">
    <property type="protein sequence ID" value="NXM70578.1"/>
    <property type="molecule type" value="Genomic_DNA"/>
</dbReference>
<reference evidence="1 2" key="1">
    <citation type="submission" date="2019-09" db="EMBL/GenBank/DDBJ databases">
        <title>Bird 10,000 Genomes (B10K) Project - Family phase.</title>
        <authorList>
            <person name="Zhang G."/>
        </authorList>
    </citation>
    <scope>NUCLEOTIDE SEQUENCE [LARGE SCALE GENOMIC DNA]</scope>
    <source>
        <strain evidence="1">B10K-DU-002-03</strain>
        <tissue evidence="1">Muscle</tissue>
    </source>
</reference>
<dbReference type="SUPFAM" id="SSF48371">
    <property type="entry name" value="ARM repeat"/>
    <property type="match status" value="1"/>
</dbReference>
<proteinExistence type="predicted"/>
<name>A0A7L1D2E7_9PASS</name>
<gene>
    <name evidence="1" type="primary">Togaram2_1</name>
    <name evidence="1" type="ORF">SERLUN_R06310</name>
</gene>
<dbReference type="InterPro" id="IPR011989">
    <property type="entry name" value="ARM-like"/>
</dbReference>
<dbReference type="OrthoDB" id="63891at2759"/>
<dbReference type="Proteomes" id="UP000553648">
    <property type="component" value="Unassembled WGS sequence"/>
</dbReference>
<accession>A0A7L1D2E7</accession>
<protein>
    <submittedName>
        <fullName evidence="1">TGRM2 protein</fullName>
    </submittedName>
</protein>
<dbReference type="Gene3D" id="1.25.10.10">
    <property type="entry name" value="Leucine-rich Repeat Variant"/>
    <property type="match status" value="1"/>
</dbReference>
<keyword evidence="2" id="KW-1185">Reference proteome</keyword>
<evidence type="ECO:0000313" key="2">
    <source>
        <dbReference type="Proteomes" id="UP000553648"/>
    </source>
</evidence>
<comment type="caution">
    <text evidence="1">The sequence shown here is derived from an EMBL/GenBank/DDBJ whole genome shotgun (WGS) entry which is preliminary data.</text>
</comment>
<dbReference type="AlphaFoldDB" id="A0A7L1D2E7"/>
<feature type="non-terminal residue" evidence="1">
    <location>
        <position position="105"/>
    </location>
</feature>
<dbReference type="InterPro" id="IPR016024">
    <property type="entry name" value="ARM-type_fold"/>
</dbReference>